<sequence>MEQTNLPSHGAQAAEAEALAAAAAAAAAADLEQGLTRHLMEYHQSEASSDESARQRPRVGRVPPHVRNLDGGAEAYTPKFVSIGPIHHADATLRRHSHDLKVAYLHALIARRTPDPIDEVAVLAALIGYKAGVAAVEDRARRFYKEPVDEHGLTAEAFVDLLVLDAAFLLEHMLNLATGYEDPLLHRTHWAPSQLHSDLIRFENQVPFFVVAELLARSPLHRDPELEACRAGGRRDFLRSIGVHCLLRKDDEELKTLPPSDDIHHLLHLYSLSLTEARLRRPHAHAGLGATAWRALWKLPIVTLMPFAYLLCSGGADDGKGEEDEAAVKLPNIPSATDLQRVGIKFKRAPRKPDGGFLDVRLEDGDTLVIPMVNIEQFTAPQLQNLIALEQATPELPDDCSCYAFFMDNLVANPADVALLESEGILKSNLGSHKAVVTYFNKLCKGNKLEVEGNYLRSVFEALMERNRNPMYAWIRTLRKKYFSSPWGIIAMVVTLFVFASTVLQTYISIVQYYFANNGDY</sequence>
<dbReference type="InterPro" id="IPR004158">
    <property type="entry name" value="DUF247_pln"/>
</dbReference>
<dbReference type="HOGENOM" id="CLU_020188_6_0_1"/>
<dbReference type="eggNOG" id="ENOG502RY48">
    <property type="taxonomic scope" value="Eukaryota"/>
</dbReference>
<dbReference type="EnsemblPlants" id="OMERI01G11720.1">
    <property type="protein sequence ID" value="OMERI01G11720.1"/>
    <property type="gene ID" value="OMERI01G11720"/>
</dbReference>
<evidence type="ECO:0000313" key="3">
    <source>
        <dbReference type="EnsemblPlants" id="OMERI01G11720.1"/>
    </source>
</evidence>
<protein>
    <submittedName>
        <fullName evidence="3">Uncharacterized protein</fullName>
    </submittedName>
</protein>
<dbReference type="Pfam" id="PF03140">
    <property type="entry name" value="DUF247"/>
    <property type="match status" value="1"/>
</dbReference>
<dbReference type="PANTHER" id="PTHR31170:SF25">
    <property type="entry name" value="BNAA09G04570D PROTEIN"/>
    <property type="match status" value="1"/>
</dbReference>
<organism evidence="3">
    <name type="scientific">Oryza meridionalis</name>
    <dbReference type="NCBI Taxonomy" id="40149"/>
    <lineage>
        <taxon>Eukaryota</taxon>
        <taxon>Viridiplantae</taxon>
        <taxon>Streptophyta</taxon>
        <taxon>Embryophyta</taxon>
        <taxon>Tracheophyta</taxon>
        <taxon>Spermatophyta</taxon>
        <taxon>Magnoliopsida</taxon>
        <taxon>Liliopsida</taxon>
        <taxon>Poales</taxon>
        <taxon>Poaceae</taxon>
        <taxon>BOP clade</taxon>
        <taxon>Oryzoideae</taxon>
        <taxon>Oryzeae</taxon>
        <taxon>Oryzinae</taxon>
        <taxon>Oryza</taxon>
    </lineage>
</organism>
<keyword evidence="4" id="KW-1185">Reference proteome</keyword>
<name>A0A0E0C0Y4_9ORYZ</name>
<dbReference type="Gramene" id="OMERI01G11720.1">
    <property type="protein sequence ID" value="OMERI01G11720.1"/>
    <property type="gene ID" value="OMERI01G11720"/>
</dbReference>
<keyword evidence="2" id="KW-0812">Transmembrane</keyword>
<dbReference type="AlphaFoldDB" id="A0A0E0C0Y4"/>
<proteinExistence type="predicted"/>
<keyword evidence="2" id="KW-0472">Membrane</keyword>
<reference evidence="3" key="1">
    <citation type="submission" date="2015-04" db="UniProtKB">
        <authorList>
            <consortium name="EnsemblPlants"/>
        </authorList>
    </citation>
    <scope>IDENTIFICATION</scope>
</reference>
<reference evidence="3" key="2">
    <citation type="submission" date="2018-05" db="EMBL/GenBank/DDBJ databases">
        <title>OmerRS3 (Oryza meridionalis Reference Sequence Version 3).</title>
        <authorList>
            <person name="Zhang J."/>
            <person name="Kudrna D."/>
            <person name="Lee S."/>
            <person name="Talag J."/>
            <person name="Welchert J."/>
            <person name="Wing R.A."/>
        </authorList>
    </citation>
    <scope>NUCLEOTIDE SEQUENCE [LARGE SCALE GENOMIC DNA]</scope>
    <source>
        <strain evidence="3">cv. OR44</strain>
    </source>
</reference>
<accession>A0A0E0C0Y4</accession>
<dbReference type="STRING" id="40149.A0A0E0C0Y4"/>
<evidence type="ECO:0000313" key="4">
    <source>
        <dbReference type="Proteomes" id="UP000008021"/>
    </source>
</evidence>
<feature type="transmembrane region" description="Helical" evidence="2">
    <location>
        <begin position="489"/>
        <end position="515"/>
    </location>
</feature>
<dbReference type="Proteomes" id="UP000008021">
    <property type="component" value="Chromosome 1"/>
</dbReference>
<dbReference type="PANTHER" id="PTHR31170">
    <property type="entry name" value="BNAC04G53230D PROTEIN"/>
    <property type="match status" value="1"/>
</dbReference>
<evidence type="ECO:0000256" key="1">
    <source>
        <dbReference type="SAM" id="MobiDB-lite"/>
    </source>
</evidence>
<keyword evidence="2" id="KW-1133">Transmembrane helix</keyword>
<evidence type="ECO:0000256" key="2">
    <source>
        <dbReference type="SAM" id="Phobius"/>
    </source>
</evidence>
<feature type="region of interest" description="Disordered" evidence="1">
    <location>
        <begin position="44"/>
        <end position="68"/>
    </location>
</feature>